<dbReference type="EMBL" id="JAQQLI010000003">
    <property type="protein sequence ID" value="MDC7784804.1"/>
    <property type="molecule type" value="Genomic_DNA"/>
</dbReference>
<evidence type="ECO:0000256" key="3">
    <source>
        <dbReference type="ARBA" id="ARBA00023125"/>
    </source>
</evidence>
<dbReference type="SUPFAM" id="SSF52540">
    <property type="entry name" value="P-loop containing nucleoside triphosphate hydrolases"/>
    <property type="match status" value="1"/>
</dbReference>
<keyword evidence="1" id="KW-0639">Primosome</keyword>
<dbReference type="InterPro" id="IPR016136">
    <property type="entry name" value="DNA_helicase_N/primase_C"/>
</dbReference>
<protein>
    <submittedName>
        <fullName evidence="6">AAA family ATPase</fullName>
    </submittedName>
</protein>
<dbReference type="InterPro" id="IPR036185">
    <property type="entry name" value="DNA_heli_DnaB-like_N_sf"/>
</dbReference>
<evidence type="ECO:0000313" key="6">
    <source>
        <dbReference type="EMBL" id="MDC7784804.1"/>
    </source>
</evidence>
<evidence type="ECO:0000256" key="2">
    <source>
        <dbReference type="ARBA" id="ARBA00022705"/>
    </source>
</evidence>
<dbReference type="InterPro" id="IPR007693">
    <property type="entry name" value="DNA_helicase_DnaB-like_N"/>
</dbReference>
<evidence type="ECO:0000256" key="4">
    <source>
        <dbReference type="SAM" id="MobiDB-lite"/>
    </source>
</evidence>
<organism evidence="6 7">
    <name type="scientific">Rhodoplanes tepidamans</name>
    <name type="common">Rhodoplanes cryptolactis</name>
    <dbReference type="NCBI Taxonomy" id="200616"/>
    <lineage>
        <taxon>Bacteria</taxon>
        <taxon>Pseudomonadati</taxon>
        <taxon>Pseudomonadota</taxon>
        <taxon>Alphaproteobacteria</taxon>
        <taxon>Hyphomicrobiales</taxon>
        <taxon>Nitrobacteraceae</taxon>
        <taxon>Rhodoplanes</taxon>
    </lineage>
</organism>
<proteinExistence type="predicted"/>
<keyword evidence="2" id="KW-0235">DNA replication</keyword>
<dbReference type="InterPro" id="IPR027417">
    <property type="entry name" value="P-loop_NTPase"/>
</dbReference>
<sequence>MAMLSPDAAELHPLRGAEAVDLERQLLGIILCHPGLALAAEEEIGPSDFLLPEHGRLFAAIIGAESAGEKVAIEKLVAAVKGPDDAPVLPDGMTPGQYLARLMASTSPADLAEAEDLARAIARELRTAVDVEHGEAEFEAPPPDPETFRSKFGAVWFHQLERDTFEQHEWLIDDWLTVGDKSLVYGASGSGKSFLAMHAAFCVVLGIPFFGNKVLAKGGVVYQAGEGAKGIAKRVKAFRKHNGIPPSEQLPFVLLRSPVNIWSKDGDTQALIAEIKALGRMMAPAPLRMVVIDTLATATAGADENSGRDMSTVMDHVTLIAKECRCHVMLVHHKNANGERPRGHTSVFANIDNAIEVRRDPDTDIRTAVNGKQKDDADAKPIRFELMRVVVGHRREDGKEISSCVCLPVGKKVEAPATKTVEPVALRAAEAVFFKALRRAIGEHGVAPPASCRVRKGVQLVVDYTHVKAAYAALVPPEDDDPAKYRERIKKALQRGRENLTKAGIVDVDSPFIWYTGKPVKGWAQPQLPGPADSDAPPIDEASPEPEGDPVGVEVLPPDAEVEP</sequence>
<accession>A0ABT5J678</accession>
<dbReference type="RefSeq" id="WP_272775650.1">
    <property type="nucleotide sequence ID" value="NZ_JAQQLI010000003.1"/>
</dbReference>
<dbReference type="Gene3D" id="1.10.860.10">
    <property type="entry name" value="DNAb Helicase, Chain A"/>
    <property type="match status" value="1"/>
</dbReference>
<comment type="caution">
    <text evidence="6">The sequence shown here is derived from an EMBL/GenBank/DDBJ whole genome shotgun (WGS) entry which is preliminary data.</text>
</comment>
<feature type="domain" description="DNA helicase DnaB-like N-terminal" evidence="5">
    <location>
        <begin position="19"/>
        <end position="121"/>
    </location>
</feature>
<feature type="region of interest" description="Disordered" evidence="4">
    <location>
        <begin position="524"/>
        <end position="564"/>
    </location>
</feature>
<dbReference type="SUPFAM" id="SSF48024">
    <property type="entry name" value="N-terminal domain of DnaB helicase"/>
    <property type="match status" value="1"/>
</dbReference>
<reference evidence="6" key="1">
    <citation type="journal article" date="2023" name="Microbiol Resour">
        <title>Genome Sequences of Rhodoplanes serenus and Two Thermotolerant Strains, Rhodoplanes tepidamans and 'Rhodoplanes cryptolactis,' Further Refine the Genus.</title>
        <authorList>
            <person name="Rayyan A.A."/>
            <person name="Kyndt J.A."/>
        </authorList>
    </citation>
    <scope>NUCLEOTIDE SEQUENCE</scope>
    <source>
        <strain evidence="6">DSM 9987</strain>
    </source>
</reference>
<reference evidence="6" key="2">
    <citation type="submission" date="2023-02" db="EMBL/GenBank/DDBJ databases">
        <authorList>
            <person name="Rayyan A."/>
            <person name="Meyer T."/>
            <person name="Kyndt J.A."/>
        </authorList>
    </citation>
    <scope>NUCLEOTIDE SEQUENCE</scope>
    <source>
        <strain evidence="6">DSM 9987</strain>
    </source>
</reference>
<gene>
    <name evidence="6" type="ORF">PQJ73_03830</name>
</gene>
<dbReference type="Gene3D" id="3.40.50.300">
    <property type="entry name" value="P-loop containing nucleotide triphosphate hydrolases"/>
    <property type="match status" value="1"/>
</dbReference>
<evidence type="ECO:0000256" key="1">
    <source>
        <dbReference type="ARBA" id="ARBA00022515"/>
    </source>
</evidence>
<keyword evidence="3" id="KW-0238">DNA-binding</keyword>
<keyword evidence="7" id="KW-1185">Reference proteome</keyword>
<dbReference type="Pfam" id="PF00772">
    <property type="entry name" value="DnaB"/>
    <property type="match status" value="1"/>
</dbReference>
<name>A0ABT5J678_RHOTP</name>
<dbReference type="Proteomes" id="UP001165652">
    <property type="component" value="Unassembled WGS sequence"/>
</dbReference>
<evidence type="ECO:0000259" key="5">
    <source>
        <dbReference type="Pfam" id="PF00772"/>
    </source>
</evidence>
<dbReference type="Pfam" id="PF13481">
    <property type="entry name" value="AAA_25"/>
    <property type="match status" value="1"/>
</dbReference>
<evidence type="ECO:0000313" key="7">
    <source>
        <dbReference type="Proteomes" id="UP001165652"/>
    </source>
</evidence>